<dbReference type="InterPro" id="IPR029065">
    <property type="entry name" value="Enolase_C-like"/>
</dbReference>
<comment type="cofactor">
    <cofactor evidence="1">
        <name>a divalent metal cation</name>
        <dbReference type="ChEBI" id="CHEBI:60240"/>
    </cofactor>
</comment>
<sequence>MSFQESNIKIERLEIREINLPLVHYFETSFGRTEERRILLTKVFCDGAVGYGECTTGEKPFFSHETIDTAWVIIKEVLAPIIIGQDWNEPSEVSQWFKPIRGNQMARAAVENACWDLTARARNMPLCKLLGGTLEKIPCGVSIGIQDTPEQLLEKIKTEVDAGYRRIKIKIKPGWDYNILSLVRQTYPDIPLSVDANSSYTLADINLLKRFDEFNLLMIEQPLGHDDIVDHSHLQKQLSTAICLDEPITSIDQARRAIEMESGRIINIKLGRVGGFSEAIKIHNYCYDNQMPVWCGGMLEAGIGRSHNIAMSSLPGFTLPGDVSASRRYFKEDIIDPPVTVSNDGFINVPQVAGTGYEPKEGYIEKITVRKELFSV</sequence>
<evidence type="ECO:0000256" key="1">
    <source>
        <dbReference type="ARBA" id="ARBA00001968"/>
    </source>
</evidence>
<organism evidence="8 9">
    <name type="scientific">Candidatus Scalindua arabica</name>
    <dbReference type="NCBI Taxonomy" id="1127984"/>
    <lineage>
        <taxon>Bacteria</taxon>
        <taxon>Pseudomonadati</taxon>
        <taxon>Planctomycetota</taxon>
        <taxon>Candidatus Brocadiia</taxon>
        <taxon>Candidatus Brocadiales</taxon>
        <taxon>Candidatus Scalinduaceae</taxon>
        <taxon>Candidatus Scalindua</taxon>
    </lineage>
</organism>
<dbReference type="EMBL" id="JAANXD010000040">
    <property type="protein sequence ID" value="MBS1257857.1"/>
    <property type="molecule type" value="Genomic_DNA"/>
</dbReference>
<dbReference type="CDD" id="cd03317">
    <property type="entry name" value="NAAAR"/>
    <property type="match status" value="1"/>
</dbReference>
<dbReference type="SMART" id="SM00922">
    <property type="entry name" value="MR_MLE"/>
    <property type="match status" value="1"/>
</dbReference>
<protein>
    <recommendedName>
        <fullName evidence="5 6">o-succinylbenzoate synthase</fullName>
        <ecNumber evidence="5 6">4.2.1.113</ecNumber>
    </recommendedName>
</protein>
<dbReference type="SFLD" id="SFLDS00001">
    <property type="entry name" value="Enolase"/>
    <property type="match status" value="1"/>
</dbReference>
<dbReference type="SUPFAM" id="SSF51604">
    <property type="entry name" value="Enolase C-terminal domain-like"/>
    <property type="match status" value="1"/>
</dbReference>
<dbReference type="PANTHER" id="PTHR48073:SF5">
    <property type="entry name" value="O-SUCCINYLBENZOATE SYNTHASE"/>
    <property type="match status" value="1"/>
</dbReference>
<dbReference type="SUPFAM" id="SSF54826">
    <property type="entry name" value="Enolase N-terminal domain-like"/>
    <property type="match status" value="1"/>
</dbReference>
<dbReference type="SFLD" id="SFLDG00180">
    <property type="entry name" value="muconate_cycloisomerase"/>
    <property type="match status" value="1"/>
</dbReference>
<evidence type="ECO:0000313" key="9">
    <source>
        <dbReference type="Proteomes" id="UP000722750"/>
    </source>
</evidence>
<evidence type="ECO:0000313" key="8">
    <source>
        <dbReference type="EMBL" id="MBS1257857.1"/>
    </source>
</evidence>
<evidence type="ECO:0000256" key="2">
    <source>
        <dbReference type="ARBA" id="ARBA00022723"/>
    </source>
</evidence>
<dbReference type="AlphaFoldDB" id="A0A941W2A6"/>
<dbReference type="EC" id="4.2.1.113" evidence="5 6"/>
<dbReference type="Proteomes" id="UP000722750">
    <property type="component" value="Unassembled WGS sequence"/>
</dbReference>
<dbReference type="Gene3D" id="3.30.390.10">
    <property type="entry name" value="Enolase-like, N-terminal domain"/>
    <property type="match status" value="1"/>
</dbReference>
<evidence type="ECO:0000256" key="6">
    <source>
        <dbReference type="NCBIfam" id="TIGR01928"/>
    </source>
</evidence>
<dbReference type="InterPro" id="IPR013342">
    <property type="entry name" value="Mandelate_racemase_C"/>
</dbReference>
<dbReference type="Pfam" id="PF13378">
    <property type="entry name" value="MR_MLE_C"/>
    <property type="match status" value="1"/>
</dbReference>
<keyword evidence="2" id="KW-0479">Metal-binding</keyword>
<keyword evidence="4" id="KW-0456">Lyase</keyword>
<accession>A0A941W2A6</accession>
<name>A0A941W2A6_9BACT</name>
<dbReference type="GO" id="GO:0016854">
    <property type="term" value="F:racemase and epimerase activity"/>
    <property type="evidence" value="ECO:0007669"/>
    <property type="project" value="UniProtKB-ARBA"/>
</dbReference>
<proteinExistence type="predicted"/>
<evidence type="ECO:0000256" key="3">
    <source>
        <dbReference type="ARBA" id="ARBA00022842"/>
    </source>
</evidence>
<dbReference type="InterPro" id="IPR029017">
    <property type="entry name" value="Enolase-like_N"/>
</dbReference>
<dbReference type="PANTHER" id="PTHR48073">
    <property type="entry name" value="O-SUCCINYLBENZOATE SYNTHASE-RELATED"/>
    <property type="match status" value="1"/>
</dbReference>
<comment type="caution">
    <text evidence="8">The sequence shown here is derived from an EMBL/GenBank/DDBJ whole genome shotgun (WGS) entry which is preliminary data.</text>
</comment>
<dbReference type="InterPro" id="IPR013341">
    <property type="entry name" value="Mandelate_racemase_N_dom"/>
</dbReference>
<evidence type="ECO:0000259" key="7">
    <source>
        <dbReference type="SMART" id="SM00922"/>
    </source>
</evidence>
<dbReference type="NCBIfam" id="TIGR01928">
    <property type="entry name" value="menC_lowGC_arch"/>
    <property type="match status" value="1"/>
</dbReference>
<dbReference type="GO" id="GO:0009234">
    <property type="term" value="P:menaquinone biosynthetic process"/>
    <property type="evidence" value="ECO:0007669"/>
    <property type="project" value="UniProtKB-UniRule"/>
</dbReference>
<gene>
    <name evidence="8" type="ORF">MAG551_00910</name>
</gene>
<dbReference type="GO" id="GO:0046872">
    <property type="term" value="F:metal ion binding"/>
    <property type="evidence" value="ECO:0007669"/>
    <property type="project" value="UniProtKB-KW"/>
</dbReference>
<dbReference type="Pfam" id="PF02746">
    <property type="entry name" value="MR_MLE_N"/>
    <property type="match status" value="1"/>
</dbReference>
<evidence type="ECO:0000256" key="5">
    <source>
        <dbReference type="ARBA" id="ARBA00029491"/>
    </source>
</evidence>
<keyword evidence="3" id="KW-0460">Magnesium</keyword>
<evidence type="ECO:0000256" key="4">
    <source>
        <dbReference type="ARBA" id="ARBA00023239"/>
    </source>
</evidence>
<reference evidence="8" key="1">
    <citation type="journal article" date="2021" name="ISME J.">
        <title>Fine-scale metabolic discontinuity in a stratified prokaryote microbiome of a Red Sea deep halocline.</title>
        <authorList>
            <person name="Michoud G."/>
            <person name="Ngugi D.K."/>
            <person name="Barozzi A."/>
            <person name="Merlino G."/>
            <person name="Calleja M.L."/>
            <person name="Delgado-Huertas A."/>
            <person name="Moran X.A.G."/>
            <person name="Daffonchio D."/>
        </authorList>
    </citation>
    <scope>NUCLEOTIDE SEQUENCE</scope>
    <source>
        <strain evidence="8">SuakinDeep_MAG55_1</strain>
    </source>
</reference>
<dbReference type="InterPro" id="IPR036849">
    <property type="entry name" value="Enolase-like_C_sf"/>
</dbReference>
<dbReference type="GO" id="GO:0043748">
    <property type="term" value="F:O-succinylbenzoate synthase activity"/>
    <property type="evidence" value="ECO:0007669"/>
    <property type="project" value="UniProtKB-EC"/>
</dbReference>
<dbReference type="InterPro" id="IPR010197">
    <property type="entry name" value="OSBS/NAAAR"/>
</dbReference>
<dbReference type="Gene3D" id="3.20.20.120">
    <property type="entry name" value="Enolase-like C-terminal domain"/>
    <property type="match status" value="1"/>
</dbReference>
<feature type="domain" description="Mandelate racemase/muconate lactonizing enzyme C-terminal" evidence="7">
    <location>
        <begin position="149"/>
        <end position="241"/>
    </location>
</feature>
<dbReference type="SFLD" id="SFLDF00009">
    <property type="entry name" value="o-succinylbenzoate_synthase"/>
    <property type="match status" value="1"/>
</dbReference>